<evidence type="ECO:0000313" key="1">
    <source>
        <dbReference type="EMBL" id="GJD96660.1"/>
    </source>
</evidence>
<dbReference type="EMBL" id="BPQP01000066">
    <property type="protein sequence ID" value="GJD96660.1"/>
    <property type="molecule type" value="Genomic_DNA"/>
</dbReference>
<accession>A0ABQ4S4N8</accession>
<name>A0ABQ4S4N8_9HYPH</name>
<reference evidence="1" key="1">
    <citation type="journal article" date="2021" name="Front. Microbiol.">
        <title>Comprehensive Comparative Genomics and Phenotyping of Methylobacterium Species.</title>
        <authorList>
            <person name="Alessa O."/>
            <person name="Ogura Y."/>
            <person name="Fujitani Y."/>
            <person name="Takami H."/>
            <person name="Hayashi T."/>
            <person name="Sahin N."/>
            <person name="Tani A."/>
        </authorList>
    </citation>
    <scope>NUCLEOTIDE SEQUENCE</scope>
    <source>
        <strain evidence="1">DSM 19015</strain>
    </source>
</reference>
<protein>
    <submittedName>
        <fullName evidence="1">Uncharacterized protein</fullName>
    </submittedName>
</protein>
<dbReference type="Proteomes" id="UP001055125">
    <property type="component" value="Unassembled WGS sequence"/>
</dbReference>
<proteinExistence type="predicted"/>
<keyword evidence="2" id="KW-1185">Reference proteome</keyword>
<evidence type="ECO:0000313" key="2">
    <source>
        <dbReference type="Proteomes" id="UP001055125"/>
    </source>
</evidence>
<organism evidence="1 2">
    <name type="scientific">Methylobacterium iners</name>
    <dbReference type="NCBI Taxonomy" id="418707"/>
    <lineage>
        <taxon>Bacteria</taxon>
        <taxon>Pseudomonadati</taxon>
        <taxon>Pseudomonadota</taxon>
        <taxon>Alphaproteobacteria</taxon>
        <taxon>Hyphomicrobiales</taxon>
        <taxon>Methylobacteriaceae</taxon>
        <taxon>Methylobacterium</taxon>
    </lineage>
</organism>
<gene>
    <name evidence="1" type="ORF">OCOJLMKI_3883</name>
</gene>
<comment type="caution">
    <text evidence="1">The sequence shown here is derived from an EMBL/GenBank/DDBJ whole genome shotgun (WGS) entry which is preliminary data.</text>
</comment>
<sequence length="123" mass="13629">MHIAFGPQRVNARREFFRIESEQALAILRLLHVEDATRTVEAQPSAISEQELGATRALRARRPNLVFTVLGVPIGAELCYARNDAIVTVVGPRKVRKSGDEMFLPAATRETLQLDYSVAPGPF</sequence>
<reference evidence="1" key="2">
    <citation type="submission" date="2021-08" db="EMBL/GenBank/DDBJ databases">
        <authorList>
            <person name="Tani A."/>
            <person name="Ola A."/>
            <person name="Ogura Y."/>
            <person name="Katsura K."/>
            <person name="Hayashi T."/>
        </authorList>
    </citation>
    <scope>NUCLEOTIDE SEQUENCE</scope>
    <source>
        <strain evidence="1">DSM 19015</strain>
    </source>
</reference>